<evidence type="ECO:0000313" key="2">
    <source>
        <dbReference type="Proteomes" id="UP000077856"/>
    </source>
</evidence>
<sequence length="60" mass="7364">MRKVYRIEELLAYLASIGYPLTEEKIHHLIQNKDIPHLRPYGNLYVFNLDHIDWWVSQRR</sequence>
<dbReference type="STRING" id="1196031.A361_02735"/>
<dbReference type="RefSeq" id="WP_019381118.1">
    <property type="nucleotide sequence ID" value="NZ_CP015506.1"/>
</dbReference>
<dbReference type="eggNOG" id="ENOG5033EZ8">
    <property type="taxonomic scope" value="Bacteria"/>
</dbReference>
<gene>
    <name evidence="1" type="ORF">A361_02735</name>
</gene>
<evidence type="ECO:0000313" key="1">
    <source>
        <dbReference type="EMBL" id="AND38084.1"/>
    </source>
</evidence>
<reference evidence="1 2" key="1">
    <citation type="submission" date="2016-04" db="EMBL/GenBank/DDBJ databases">
        <title>Complete genome sequence of Bacillus oceanisediminis strain 2691.</title>
        <authorList>
            <person name="Jeong H."/>
            <person name="Kim H.J."/>
            <person name="Lee D.-W."/>
        </authorList>
    </citation>
    <scope>NUCLEOTIDE SEQUENCE [LARGE SCALE GENOMIC DNA]</scope>
    <source>
        <strain evidence="1 2">2691</strain>
    </source>
</reference>
<organism evidence="1 2">
    <name type="scientific">Cytobacillus oceanisediminis 2691</name>
    <dbReference type="NCBI Taxonomy" id="1196031"/>
    <lineage>
        <taxon>Bacteria</taxon>
        <taxon>Bacillati</taxon>
        <taxon>Bacillota</taxon>
        <taxon>Bacilli</taxon>
        <taxon>Bacillales</taxon>
        <taxon>Bacillaceae</taxon>
        <taxon>Cytobacillus</taxon>
    </lineage>
</organism>
<evidence type="ECO:0008006" key="3">
    <source>
        <dbReference type="Google" id="ProtNLM"/>
    </source>
</evidence>
<protein>
    <recommendedName>
        <fullName evidence="3">DNA-binding protein</fullName>
    </recommendedName>
</protein>
<dbReference type="Proteomes" id="UP000077856">
    <property type="component" value="Chromosome"/>
</dbReference>
<dbReference type="AlphaFoldDB" id="A0A160M756"/>
<proteinExistence type="predicted"/>
<accession>A0A160M756</accession>
<dbReference type="KEGG" id="bon:A361_02735"/>
<dbReference type="EMBL" id="CP015506">
    <property type="protein sequence ID" value="AND38084.1"/>
    <property type="molecule type" value="Genomic_DNA"/>
</dbReference>
<name>A0A160M756_9BACI</name>